<dbReference type="PANTHER" id="PTHR48207">
    <property type="entry name" value="SUCCINATE--HYDROXYMETHYLGLUTARATE COA-TRANSFERASE"/>
    <property type="match status" value="1"/>
</dbReference>
<dbReference type="InterPro" id="IPR023606">
    <property type="entry name" value="CoA-Trfase_III_dom_1_sf"/>
</dbReference>
<dbReference type="Gene3D" id="3.40.50.10540">
    <property type="entry name" value="Crotonobetainyl-coa:carnitine coa-transferase, domain 1"/>
    <property type="match status" value="1"/>
</dbReference>
<sequence>MYGPENSIAPLEGITVVSLEQAVAAPFATRQLADLGARVIKVERPGAGDFARGYDETVKGLSSHFVWLNRTKESLALDLKTERDRDVLQRLLQRADVFVQNLAPGAAARLGFGAGELRERRPELVCCSVSGYGEGGPYTKKKAYDLLVQCEAGLVSVTGTPETPSKAGISVADIAAGMYAYSGILSALLRRERTGEGASVEVSMLEALAEWMGFPAYFTMYNTRQPPRTGASHSAIAPYGPYGCAGGETVFLAVQNEREWERLCREVLGDAGLATDGRFRTNTLRVENRRELDRELERALADLAVSEAEARLDAAGIANARLRDVRGLLDHPQLAARDRWREVGSSVGPLAALLPPANLSGHEPHFGSIPAVGEHNAKILAELGLEARS</sequence>
<keyword evidence="1 2" id="KW-0808">Transferase</keyword>
<dbReference type="eggNOG" id="COG1804">
    <property type="taxonomic scope" value="Bacteria"/>
</dbReference>
<accession>A0A023X4Q5</accession>
<dbReference type="HOGENOM" id="CLU_033975_1_1_11"/>
<dbReference type="KEGG" id="rrd:RradSPS_1692"/>
<dbReference type="EMBL" id="JAWXXX010000001">
    <property type="protein sequence ID" value="MDX5894381.1"/>
    <property type="molecule type" value="Genomic_DNA"/>
</dbReference>
<dbReference type="Pfam" id="PF02515">
    <property type="entry name" value="CoA_transf_3"/>
    <property type="match status" value="1"/>
</dbReference>
<dbReference type="EMBL" id="CP007514">
    <property type="protein sequence ID" value="AHY46975.1"/>
    <property type="molecule type" value="Genomic_DNA"/>
</dbReference>
<dbReference type="InterPro" id="IPR044855">
    <property type="entry name" value="CoA-Trfase_III_dom3_sf"/>
</dbReference>
<name>A0A023X4Q5_RUBRA</name>
<dbReference type="AlphaFoldDB" id="A0A023X4Q5"/>
<dbReference type="GO" id="GO:0008410">
    <property type="term" value="F:CoA-transferase activity"/>
    <property type="evidence" value="ECO:0007669"/>
    <property type="project" value="TreeGrafter"/>
</dbReference>
<dbReference type="RefSeq" id="WP_232226518.1">
    <property type="nucleotide sequence ID" value="NZ_CP007514.1"/>
</dbReference>
<dbReference type="Proteomes" id="UP001281130">
    <property type="component" value="Unassembled WGS sequence"/>
</dbReference>
<dbReference type="PANTHER" id="PTHR48207:SF3">
    <property type="entry name" value="SUCCINATE--HYDROXYMETHYLGLUTARATE COA-TRANSFERASE"/>
    <property type="match status" value="1"/>
</dbReference>
<evidence type="ECO:0000313" key="3">
    <source>
        <dbReference type="EMBL" id="MDX5894381.1"/>
    </source>
</evidence>
<dbReference type="Proteomes" id="UP000025229">
    <property type="component" value="Chromosome"/>
</dbReference>
<evidence type="ECO:0000256" key="1">
    <source>
        <dbReference type="ARBA" id="ARBA00022679"/>
    </source>
</evidence>
<dbReference type="InterPro" id="IPR050483">
    <property type="entry name" value="CoA-transferase_III_domain"/>
</dbReference>
<keyword evidence="4" id="KW-1185">Reference proteome</keyword>
<organism evidence="2 4">
    <name type="scientific">Rubrobacter radiotolerans</name>
    <name type="common">Arthrobacter radiotolerans</name>
    <dbReference type="NCBI Taxonomy" id="42256"/>
    <lineage>
        <taxon>Bacteria</taxon>
        <taxon>Bacillati</taxon>
        <taxon>Actinomycetota</taxon>
        <taxon>Rubrobacteria</taxon>
        <taxon>Rubrobacterales</taxon>
        <taxon>Rubrobacteraceae</taxon>
        <taxon>Rubrobacter</taxon>
    </lineage>
</organism>
<dbReference type="InterPro" id="IPR003673">
    <property type="entry name" value="CoA-Trfase_fam_III"/>
</dbReference>
<evidence type="ECO:0000313" key="4">
    <source>
        <dbReference type="Proteomes" id="UP000025229"/>
    </source>
</evidence>
<gene>
    <name evidence="2" type="ORF">RradSPS_1692</name>
    <name evidence="3" type="ORF">SIL72_10120</name>
</gene>
<proteinExistence type="predicted"/>
<dbReference type="SUPFAM" id="SSF89796">
    <property type="entry name" value="CoA-transferase family III (CaiB/BaiF)"/>
    <property type="match status" value="1"/>
</dbReference>
<evidence type="ECO:0000313" key="2">
    <source>
        <dbReference type="EMBL" id="AHY46975.1"/>
    </source>
</evidence>
<protein>
    <submittedName>
        <fullName evidence="3">CaiB/BaiF CoA-transferase family protein</fullName>
    </submittedName>
    <submittedName>
        <fullName evidence="2">Putative acyl-CoA transferases/carnitine dehydratase</fullName>
    </submittedName>
</protein>
<dbReference type="PATRIC" id="fig|42256.3.peg.1714"/>
<reference evidence="3" key="2">
    <citation type="submission" date="2023-11" db="EMBL/GenBank/DDBJ databases">
        <title>MicrobeMod: A computational toolkit for identifying prokaryotic methylation and restriction-modification with nanopore sequencing.</title>
        <authorList>
            <person name="Crits-Christoph A."/>
            <person name="Kang S.C."/>
            <person name="Lee H."/>
            <person name="Ostrov N."/>
        </authorList>
    </citation>
    <scope>NUCLEOTIDE SEQUENCE</scope>
    <source>
        <strain evidence="3">ATCC 51242</strain>
    </source>
</reference>
<dbReference type="Gene3D" id="3.30.1540.10">
    <property type="entry name" value="formyl-coa transferase, domain 3"/>
    <property type="match status" value="1"/>
</dbReference>
<reference evidence="2 4" key="1">
    <citation type="submission" date="2014-03" db="EMBL/GenBank/DDBJ databases">
        <title>Complete genome sequence of the Radio-Resistant Rubrobacter radiotolerans RSPS-4.</title>
        <authorList>
            <person name="Egas C.C."/>
            <person name="Barroso C.C."/>
            <person name="Froufe H.J.C."/>
            <person name="Pacheco J.J."/>
            <person name="Albuquerque L.L."/>
            <person name="da Costa M.M.S."/>
        </authorList>
    </citation>
    <scope>NUCLEOTIDE SEQUENCE [LARGE SCALE GENOMIC DNA]</scope>
    <source>
        <strain evidence="2 4">RSPS-4</strain>
    </source>
</reference>
<dbReference type="STRING" id="42256.RradSPS_1692"/>